<dbReference type="SUPFAM" id="SSF53474">
    <property type="entry name" value="alpha/beta-Hydrolases"/>
    <property type="match status" value="1"/>
</dbReference>
<evidence type="ECO:0000259" key="1">
    <source>
        <dbReference type="Pfam" id="PF00561"/>
    </source>
</evidence>
<accession>A0ABV6NNQ6</accession>
<protein>
    <submittedName>
        <fullName evidence="2">Alpha/beta fold hydrolase</fullName>
    </submittedName>
</protein>
<name>A0ABV6NNQ6_9BACI</name>
<dbReference type="PANTHER" id="PTHR37946:SF1">
    <property type="entry name" value="SLL1969 PROTEIN"/>
    <property type="match status" value="1"/>
</dbReference>
<keyword evidence="2" id="KW-0378">Hydrolase</keyword>
<dbReference type="InterPro" id="IPR029058">
    <property type="entry name" value="AB_hydrolase_fold"/>
</dbReference>
<evidence type="ECO:0000313" key="3">
    <source>
        <dbReference type="Proteomes" id="UP001589833"/>
    </source>
</evidence>
<sequence length="522" mass="58523">MIKRTLLLSIVFVILLALTFRTSGQASSNFHETIGQSLQPRTVNIGILPVEPDPNKPVIVFVQGLTNNSTTWYQGNNMYELAVQGGFETAFVELHDSGGTPMSYWDNGAMLADQLEQISEYFNGKKLAVVGYSKGGIDAQVALIHEGKHHLVSDVVTIGSPHWGSELADLANSRSLGWLATLLGQNSEGTQSLQTGVMNHFRAITDNRWETQQNRYYSIAGNRTGPIFSNYWLGSAFISGPSDGVVSVASAHLPYGEMLAVGNWNHGEVHRGSNALPFFKDRIETSKPMEEAAFDYFYDKTGTGEVDRLVRGGAQNGIAEETFFVENDVKKLTINWMSATKLDSVELVTSGDNERKTYEVVAVQDTDYFNGAWHHFLELENPKKGKWTIITYTEQLSAYALLVKFDSNLNKQLKLEEDGNKKNWRYHANFTAGNNHENTPFKLFYEIDFVPRKGKENKQIGHKIREYRQAQKHNEKNKVTIPDRGEGAYNVTVNIEGMTPSGDKYQRTVIKSIYMDDKGNAY</sequence>
<dbReference type="RefSeq" id="WP_273847505.1">
    <property type="nucleotide sequence ID" value="NZ_JAQQWT010000027.1"/>
</dbReference>
<dbReference type="Proteomes" id="UP001589833">
    <property type="component" value="Unassembled WGS sequence"/>
</dbReference>
<dbReference type="PANTHER" id="PTHR37946">
    <property type="entry name" value="SLL1969 PROTEIN"/>
    <property type="match status" value="1"/>
</dbReference>
<organism evidence="2 3">
    <name type="scientific">Halalkalibacter alkalisediminis</name>
    <dbReference type="NCBI Taxonomy" id="935616"/>
    <lineage>
        <taxon>Bacteria</taxon>
        <taxon>Bacillati</taxon>
        <taxon>Bacillota</taxon>
        <taxon>Bacilli</taxon>
        <taxon>Bacillales</taxon>
        <taxon>Bacillaceae</taxon>
        <taxon>Halalkalibacter</taxon>
    </lineage>
</organism>
<evidence type="ECO:0000313" key="2">
    <source>
        <dbReference type="EMBL" id="MFC0562299.1"/>
    </source>
</evidence>
<reference evidence="2 3" key="1">
    <citation type="submission" date="2024-09" db="EMBL/GenBank/DDBJ databases">
        <authorList>
            <person name="Sun Q."/>
            <person name="Mori K."/>
        </authorList>
    </citation>
    <scope>NUCLEOTIDE SEQUENCE [LARGE SCALE GENOMIC DNA]</scope>
    <source>
        <strain evidence="2 3">NCAIM B.02301</strain>
    </source>
</reference>
<comment type="caution">
    <text evidence="2">The sequence shown here is derived from an EMBL/GenBank/DDBJ whole genome shotgun (WGS) entry which is preliminary data.</text>
</comment>
<dbReference type="EMBL" id="JBHLTR010000122">
    <property type="protein sequence ID" value="MFC0562299.1"/>
    <property type="molecule type" value="Genomic_DNA"/>
</dbReference>
<proteinExistence type="predicted"/>
<dbReference type="Pfam" id="PF00561">
    <property type="entry name" value="Abhydrolase_1"/>
    <property type="match status" value="1"/>
</dbReference>
<dbReference type="GO" id="GO:0016787">
    <property type="term" value="F:hydrolase activity"/>
    <property type="evidence" value="ECO:0007669"/>
    <property type="project" value="UniProtKB-KW"/>
</dbReference>
<dbReference type="Gene3D" id="3.40.50.1820">
    <property type="entry name" value="alpha/beta hydrolase"/>
    <property type="match status" value="1"/>
</dbReference>
<gene>
    <name evidence="2" type="ORF">ACFFH4_26015</name>
</gene>
<keyword evidence="3" id="KW-1185">Reference proteome</keyword>
<feature type="domain" description="AB hydrolase-1" evidence="1">
    <location>
        <begin position="57"/>
        <end position="180"/>
    </location>
</feature>
<dbReference type="InterPro" id="IPR000073">
    <property type="entry name" value="AB_hydrolase_1"/>
</dbReference>